<name>A0A937KDW4_9BACT</name>
<dbReference type="InterPro" id="IPR003140">
    <property type="entry name" value="PLipase/COase/thioEstase"/>
</dbReference>
<dbReference type="EMBL" id="JAEUGD010000066">
    <property type="protein sequence ID" value="MBL6448894.1"/>
    <property type="molecule type" value="Genomic_DNA"/>
</dbReference>
<dbReference type="Proteomes" id="UP000614216">
    <property type="component" value="Unassembled WGS sequence"/>
</dbReference>
<comment type="caution">
    <text evidence="3">The sequence shown here is derived from an EMBL/GenBank/DDBJ whole genome shotgun (WGS) entry which is preliminary data.</text>
</comment>
<feature type="domain" description="Phospholipase/carboxylesterase/thioesterase" evidence="2">
    <location>
        <begin position="136"/>
        <end position="255"/>
    </location>
</feature>
<dbReference type="Gene3D" id="2.120.10.30">
    <property type="entry name" value="TolB, C-terminal domain"/>
    <property type="match status" value="1"/>
</dbReference>
<dbReference type="InterPro" id="IPR029058">
    <property type="entry name" value="AB_hydrolase_fold"/>
</dbReference>
<dbReference type="InterPro" id="IPR011042">
    <property type="entry name" value="6-blade_b-propeller_TolB-like"/>
</dbReference>
<dbReference type="SUPFAM" id="SSF53474">
    <property type="entry name" value="alpha/beta-Hydrolases"/>
    <property type="match status" value="1"/>
</dbReference>
<keyword evidence="1" id="KW-0732">Signal</keyword>
<dbReference type="SUPFAM" id="SSF101898">
    <property type="entry name" value="NHL repeat"/>
    <property type="match status" value="1"/>
</dbReference>
<accession>A0A937KDW4</accession>
<organism evidence="3 4">
    <name type="scientific">Fulvivirga marina</name>
    <dbReference type="NCBI Taxonomy" id="2494733"/>
    <lineage>
        <taxon>Bacteria</taxon>
        <taxon>Pseudomonadati</taxon>
        <taxon>Bacteroidota</taxon>
        <taxon>Cytophagia</taxon>
        <taxon>Cytophagales</taxon>
        <taxon>Fulvivirgaceae</taxon>
        <taxon>Fulvivirga</taxon>
    </lineage>
</organism>
<proteinExistence type="predicted"/>
<dbReference type="Pfam" id="PF02230">
    <property type="entry name" value="Abhydrolase_2"/>
    <property type="match status" value="1"/>
</dbReference>
<dbReference type="Gene3D" id="3.40.50.1820">
    <property type="entry name" value="alpha/beta hydrolase"/>
    <property type="match status" value="1"/>
</dbReference>
<dbReference type="InterPro" id="IPR050955">
    <property type="entry name" value="Plant_Biomass_Hydrol_Est"/>
</dbReference>
<protein>
    <recommendedName>
        <fullName evidence="2">Phospholipase/carboxylesterase/thioesterase domain-containing protein</fullName>
    </recommendedName>
</protein>
<dbReference type="PANTHER" id="PTHR43037:SF1">
    <property type="entry name" value="BLL1128 PROTEIN"/>
    <property type="match status" value="1"/>
</dbReference>
<dbReference type="GO" id="GO:0016787">
    <property type="term" value="F:hydrolase activity"/>
    <property type="evidence" value="ECO:0007669"/>
    <property type="project" value="InterPro"/>
</dbReference>
<sequence>MEYLDFPTVERKMDVKRNKYLLILLSGCLFFFSHSSGQTLTPKQTSTISNIKFWEYLPTDYQAHSSKSPVIFFLHGKGERGDGSDSSMQAVLKHGPLKHIQNGDFGKFKSYGKNYSFIVLAPQLDKPNTFWEPGYVDEFINYALSEYNIDPGRIYLTGLSMGGNGTWNYAYSSYNAENKLAAIAPIAGWGSTNKVCIVKERNIPVWVFHGVDDKTVSFARGKAMFDKIDSCKSGFEKDYKFTAYKNTGHNSWQKAYDLTHKWNSPNIYEWFLSHQLNQDQSTVLYEGIGLKDNTAASLASENNAKLKVVCTLPQSLNEISGLIKDSKGVLWAHNDSYNGPYIMQLDTSGTINQFKKVIFSSNFDWEDLAIDHKDNIYIGDIGNNENNRKKLYIYKFSANDTSKRVKSETISFNYPDQKNFPPSTKEMNYDSEAMIHYNNSLYTFSKNRANPFTGVVKIYKIPTTPGDYEAELIDSLKLESGSMHDNWITGADISPDGKTIALLSHRKIWVLSCFEGKKFSEGKITKIILDSFTQKEAITFIDNETLYIADERFKKMLGGHLYKINIKDWISKNCD</sequence>
<dbReference type="PANTHER" id="PTHR43037">
    <property type="entry name" value="UNNAMED PRODUCT-RELATED"/>
    <property type="match status" value="1"/>
</dbReference>
<evidence type="ECO:0000256" key="1">
    <source>
        <dbReference type="ARBA" id="ARBA00022729"/>
    </source>
</evidence>
<dbReference type="RefSeq" id="WP_202858432.1">
    <property type="nucleotide sequence ID" value="NZ_JAEUGD010000066.1"/>
</dbReference>
<dbReference type="AlphaFoldDB" id="A0A937KDW4"/>
<evidence type="ECO:0000313" key="4">
    <source>
        <dbReference type="Proteomes" id="UP000614216"/>
    </source>
</evidence>
<gene>
    <name evidence="3" type="ORF">JMN32_21460</name>
</gene>
<evidence type="ECO:0000313" key="3">
    <source>
        <dbReference type="EMBL" id="MBL6448894.1"/>
    </source>
</evidence>
<reference evidence="3" key="1">
    <citation type="submission" date="2021-01" db="EMBL/GenBank/DDBJ databases">
        <title>Fulvivirga kasyanovii gen. nov., sp nov., a novel member of the phylum Bacteroidetes isolated from seawater in a mussel farm.</title>
        <authorList>
            <person name="Zhao L.-H."/>
            <person name="Wang Z.-J."/>
        </authorList>
    </citation>
    <scope>NUCLEOTIDE SEQUENCE</scope>
    <source>
        <strain evidence="3">29W222</strain>
    </source>
</reference>
<evidence type="ECO:0000259" key="2">
    <source>
        <dbReference type="Pfam" id="PF02230"/>
    </source>
</evidence>
<keyword evidence="4" id="KW-1185">Reference proteome</keyword>